<keyword evidence="3" id="KW-0597">Phosphoprotein</keyword>
<keyword evidence="6" id="KW-0413">Isomerase</keyword>
<dbReference type="Pfam" id="PF00408">
    <property type="entry name" value="PGM_PMM_IV"/>
    <property type="match status" value="1"/>
</dbReference>
<dbReference type="CDD" id="cd03089">
    <property type="entry name" value="PMM_PGM"/>
    <property type="match status" value="1"/>
</dbReference>
<protein>
    <recommendedName>
        <fullName evidence="13">Phosphomannomutase/phosphoglucomutase</fullName>
    </recommendedName>
</protein>
<dbReference type="InterPro" id="IPR016055">
    <property type="entry name" value="A-D-PHexomutase_a/b/a-I/II/III"/>
</dbReference>
<reference evidence="11 12" key="1">
    <citation type="journal article" date="2016" name="Nat. Commun.">
        <title>Thousands of microbial genomes shed light on interconnected biogeochemical processes in an aquifer system.</title>
        <authorList>
            <person name="Anantharaman K."/>
            <person name="Brown C.T."/>
            <person name="Hug L.A."/>
            <person name="Sharon I."/>
            <person name="Castelle C.J."/>
            <person name="Probst A.J."/>
            <person name="Thomas B.C."/>
            <person name="Singh A."/>
            <person name="Wilkins M.J."/>
            <person name="Karaoz U."/>
            <person name="Brodie E.L."/>
            <person name="Williams K.H."/>
            <person name="Hubbard S.S."/>
            <person name="Banfield J.F."/>
        </authorList>
    </citation>
    <scope>NUCLEOTIDE SEQUENCE [LARGE SCALE GENOMIC DNA]</scope>
</reference>
<feature type="domain" description="Alpha-D-phosphohexomutase alpha/beta/alpha" evidence="9">
    <location>
        <begin position="161"/>
        <end position="260"/>
    </location>
</feature>
<feature type="domain" description="Alpha-D-phosphohexomutase C-terminal" evidence="7">
    <location>
        <begin position="379"/>
        <end position="448"/>
    </location>
</feature>
<dbReference type="PANTHER" id="PTHR43771">
    <property type="entry name" value="PHOSPHOMANNOMUTASE"/>
    <property type="match status" value="1"/>
</dbReference>
<dbReference type="SUPFAM" id="SSF53738">
    <property type="entry name" value="Phosphoglucomutase, first 3 domains"/>
    <property type="match status" value="3"/>
</dbReference>
<dbReference type="Pfam" id="PF02878">
    <property type="entry name" value="PGM_PMM_I"/>
    <property type="match status" value="1"/>
</dbReference>
<evidence type="ECO:0000259" key="10">
    <source>
        <dbReference type="Pfam" id="PF02880"/>
    </source>
</evidence>
<evidence type="ECO:0000256" key="4">
    <source>
        <dbReference type="ARBA" id="ARBA00022723"/>
    </source>
</evidence>
<evidence type="ECO:0000256" key="5">
    <source>
        <dbReference type="ARBA" id="ARBA00022842"/>
    </source>
</evidence>
<dbReference type="Proteomes" id="UP000176431">
    <property type="component" value="Unassembled WGS sequence"/>
</dbReference>
<dbReference type="InterPro" id="IPR005844">
    <property type="entry name" value="A-D-PHexomutase_a/b/a-I"/>
</dbReference>
<dbReference type="Gene3D" id="3.40.120.10">
    <property type="entry name" value="Alpha-D-Glucose-1,6-Bisphosphate, subunit A, domain 3"/>
    <property type="match status" value="3"/>
</dbReference>
<evidence type="ECO:0008006" key="13">
    <source>
        <dbReference type="Google" id="ProtNLM"/>
    </source>
</evidence>
<feature type="domain" description="Alpha-D-phosphohexomutase alpha/beta/alpha" evidence="10">
    <location>
        <begin position="267"/>
        <end position="374"/>
    </location>
</feature>
<evidence type="ECO:0000256" key="6">
    <source>
        <dbReference type="ARBA" id="ARBA00023235"/>
    </source>
</evidence>
<organism evidence="11 12">
    <name type="scientific">Candidatus Azambacteria bacterium RIFCSPHIGHO2_01_FULL_40_24</name>
    <dbReference type="NCBI Taxonomy" id="1797301"/>
    <lineage>
        <taxon>Bacteria</taxon>
        <taxon>Candidatus Azamiibacteriota</taxon>
    </lineage>
</organism>
<dbReference type="GO" id="GO:0046872">
    <property type="term" value="F:metal ion binding"/>
    <property type="evidence" value="ECO:0007669"/>
    <property type="project" value="UniProtKB-KW"/>
</dbReference>
<dbReference type="GO" id="GO:0016868">
    <property type="term" value="F:intramolecular phosphotransferase activity"/>
    <property type="evidence" value="ECO:0007669"/>
    <property type="project" value="InterPro"/>
</dbReference>
<dbReference type="EMBL" id="MEYK01000007">
    <property type="protein sequence ID" value="OGD25620.1"/>
    <property type="molecule type" value="Genomic_DNA"/>
</dbReference>
<dbReference type="AlphaFoldDB" id="A0A1F5B4T1"/>
<dbReference type="InterPro" id="IPR005841">
    <property type="entry name" value="Alpha-D-phosphohexomutase_SF"/>
</dbReference>
<evidence type="ECO:0000259" key="8">
    <source>
        <dbReference type="Pfam" id="PF02878"/>
    </source>
</evidence>
<dbReference type="PRINTS" id="PR00509">
    <property type="entry name" value="PGMPMM"/>
</dbReference>
<gene>
    <name evidence="11" type="ORF">A2819_02615</name>
</gene>
<keyword evidence="5" id="KW-0460">Magnesium</keyword>
<dbReference type="Gene3D" id="3.30.310.50">
    <property type="entry name" value="Alpha-D-phosphohexomutase, C-terminal domain"/>
    <property type="match status" value="1"/>
</dbReference>
<dbReference type="PANTHER" id="PTHR43771:SF1">
    <property type="entry name" value="PHOSPHOMANNOMUTASE"/>
    <property type="match status" value="1"/>
</dbReference>
<comment type="similarity">
    <text evidence="2">Belongs to the phosphohexose mutase family.</text>
</comment>
<keyword evidence="4" id="KW-0479">Metal-binding</keyword>
<dbReference type="InterPro" id="IPR005846">
    <property type="entry name" value="A-D-PHexomutase_a/b/a-III"/>
</dbReference>
<dbReference type="Pfam" id="PF02879">
    <property type="entry name" value="PGM_PMM_II"/>
    <property type="match status" value="1"/>
</dbReference>
<evidence type="ECO:0000259" key="9">
    <source>
        <dbReference type="Pfam" id="PF02879"/>
    </source>
</evidence>
<proteinExistence type="inferred from homology"/>
<evidence type="ECO:0000259" key="7">
    <source>
        <dbReference type="Pfam" id="PF00408"/>
    </source>
</evidence>
<dbReference type="GO" id="GO:0005975">
    <property type="term" value="P:carbohydrate metabolic process"/>
    <property type="evidence" value="ECO:0007669"/>
    <property type="project" value="InterPro"/>
</dbReference>
<comment type="cofactor">
    <cofactor evidence="1">
        <name>Mg(2+)</name>
        <dbReference type="ChEBI" id="CHEBI:18420"/>
    </cofactor>
</comment>
<evidence type="ECO:0000256" key="3">
    <source>
        <dbReference type="ARBA" id="ARBA00022553"/>
    </source>
</evidence>
<dbReference type="SUPFAM" id="SSF55957">
    <property type="entry name" value="Phosphoglucomutase, C-terminal domain"/>
    <property type="match status" value="1"/>
</dbReference>
<evidence type="ECO:0000256" key="2">
    <source>
        <dbReference type="ARBA" id="ARBA00010231"/>
    </source>
</evidence>
<dbReference type="InterPro" id="IPR005843">
    <property type="entry name" value="A-D-PHexomutase_C"/>
</dbReference>
<feature type="domain" description="Alpha-D-phosphohexomutase alpha/beta/alpha" evidence="8">
    <location>
        <begin position="7"/>
        <end position="139"/>
    </location>
</feature>
<accession>A0A1F5B4T1</accession>
<evidence type="ECO:0000313" key="11">
    <source>
        <dbReference type="EMBL" id="OGD25620.1"/>
    </source>
</evidence>
<dbReference type="InterPro" id="IPR036900">
    <property type="entry name" value="A-D-PHexomutase_C_sf"/>
</dbReference>
<evidence type="ECO:0000313" key="12">
    <source>
        <dbReference type="Proteomes" id="UP000176431"/>
    </source>
</evidence>
<sequence length="456" mass="51217">MNSVNSKIFRAYDIRGIYPEEIDEKSAYQIGRAFAAYLKESETEALEKIAIGQDARVSSQALSRSFIAGITDEGINVLDIGLVTVDMVYFASGYFHIPAAMVTASHNPKEYNGFKLMKKDVEFIGSDSGLEEIKRIITGESILPRFKVDCGKVIEQSILNNYLNHILNFIDIDALRPMRVAIDTGSGVVGPVIKKVLEKIPIDYTPLYFAPDGDFPYREPNPSLKNNLGGLTEEVKTHHYHFGCAFDGDGDRIIFIDENGETVSPSIIGALMARYLLKKNHYGKIIYVAVAGRIIEDVARAYNGTAIREKVGHTYIARRMRAEDGILGIETSGHYFFKNNFYADSGIISFLVMLQILSQTNKSLSVLAGEMAKYVSIAEINLKTANPDEFIKKIAQNFEGYEMNWFDGLTVETSDFWLNIRPSNTEPLVRLNIEAKDEIILNRVKKDIKVLIERYK</sequence>
<dbReference type="Pfam" id="PF02880">
    <property type="entry name" value="PGM_PMM_III"/>
    <property type="match status" value="1"/>
</dbReference>
<evidence type="ECO:0000256" key="1">
    <source>
        <dbReference type="ARBA" id="ARBA00001946"/>
    </source>
</evidence>
<name>A0A1F5B4T1_9BACT</name>
<comment type="caution">
    <text evidence="11">The sequence shown here is derived from an EMBL/GenBank/DDBJ whole genome shotgun (WGS) entry which is preliminary data.</text>
</comment>
<dbReference type="InterPro" id="IPR005845">
    <property type="entry name" value="A-D-PHexomutase_a/b/a-II"/>
</dbReference>